<organism evidence="5 6">
    <name type="scientific">Quadrisphaera setariae</name>
    <dbReference type="NCBI Taxonomy" id="2593304"/>
    <lineage>
        <taxon>Bacteria</taxon>
        <taxon>Bacillati</taxon>
        <taxon>Actinomycetota</taxon>
        <taxon>Actinomycetes</taxon>
        <taxon>Kineosporiales</taxon>
        <taxon>Kineosporiaceae</taxon>
        <taxon>Quadrisphaera</taxon>
    </lineage>
</organism>
<protein>
    <submittedName>
        <fullName evidence="5">Class I SAM-dependent methyltransferase</fullName>
    </submittedName>
</protein>
<evidence type="ECO:0000313" key="6">
    <source>
        <dbReference type="Proteomes" id="UP000321234"/>
    </source>
</evidence>
<dbReference type="OrthoDB" id="9786503at2"/>
<keyword evidence="1 5" id="KW-0489">Methyltransferase</keyword>
<keyword evidence="2 5" id="KW-0808">Transferase</keyword>
<reference evidence="5 6" key="1">
    <citation type="submission" date="2019-07" db="EMBL/GenBank/DDBJ databases">
        <title>Quadrisphaera sp. strain DD2A genome sequencing and assembly.</title>
        <authorList>
            <person name="Kim I."/>
        </authorList>
    </citation>
    <scope>NUCLEOTIDE SEQUENCE [LARGE SCALE GENOMIC DNA]</scope>
    <source>
        <strain evidence="5 6">DD2A</strain>
    </source>
</reference>
<keyword evidence="3" id="KW-0949">S-adenosyl-L-methionine</keyword>
<evidence type="ECO:0000256" key="1">
    <source>
        <dbReference type="ARBA" id="ARBA00022603"/>
    </source>
</evidence>
<proteinExistence type="predicted"/>
<accession>A0A5C8Z3F7</accession>
<sequence>MPPLPQSAEGLPAWWEELYSGADMRWSGSANARLVEAVAALEERGVTPGRALDLGCGEGGDVIWLAERGWTATGVDVAHAAVAKARSAAAARGVDVVLERHDLTETFPEGEFELVNAQFLQAPVGWPRAEVLRRAAASVARGGHLLVVDHADPPPWSQLDREAVGFPTPQQVLADLALDTGAGESWEVVRAEVSARPAAGPGGEHGHLNDSVVLVRRLP</sequence>
<dbReference type="PANTHER" id="PTHR43464">
    <property type="entry name" value="METHYLTRANSFERASE"/>
    <property type="match status" value="1"/>
</dbReference>
<dbReference type="Pfam" id="PF13649">
    <property type="entry name" value="Methyltransf_25"/>
    <property type="match status" value="1"/>
</dbReference>
<feature type="domain" description="Methyltransferase" evidence="4">
    <location>
        <begin position="52"/>
        <end position="143"/>
    </location>
</feature>
<dbReference type="CDD" id="cd02440">
    <property type="entry name" value="AdoMet_MTases"/>
    <property type="match status" value="1"/>
</dbReference>
<dbReference type="PANTHER" id="PTHR43464:SF19">
    <property type="entry name" value="UBIQUINONE BIOSYNTHESIS O-METHYLTRANSFERASE, MITOCHONDRIAL"/>
    <property type="match status" value="1"/>
</dbReference>
<keyword evidence="6" id="KW-1185">Reference proteome</keyword>
<evidence type="ECO:0000256" key="3">
    <source>
        <dbReference type="ARBA" id="ARBA00022691"/>
    </source>
</evidence>
<dbReference type="GO" id="GO:0008168">
    <property type="term" value="F:methyltransferase activity"/>
    <property type="evidence" value="ECO:0007669"/>
    <property type="project" value="UniProtKB-KW"/>
</dbReference>
<comment type="caution">
    <text evidence="5">The sequence shown here is derived from an EMBL/GenBank/DDBJ whole genome shotgun (WGS) entry which is preliminary data.</text>
</comment>
<dbReference type="AlphaFoldDB" id="A0A5C8Z3F7"/>
<gene>
    <name evidence="5" type="ORF">FMM08_19170</name>
</gene>
<dbReference type="InterPro" id="IPR041698">
    <property type="entry name" value="Methyltransf_25"/>
</dbReference>
<name>A0A5C8Z3F7_9ACTN</name>
<evidence type="ECO:0000259" key="4">
    <source>
        <dbReference type="Pfam" id="PF13649"/>
    </source>
</evidence>
<dbReference type="SUPFAM" id="SSF53335">
    <property type="entry name" value="S-adenosyl-L-methionine-dependent methyltransferases"/>
    <property type="match status" value="1"/>
</dbReference>
<evidence type="ECO:0000313" key="5">
    <source>
        <dbReference type="EMBL" id="TXR52632.1"/>
    </source>
</evidence>
<dbReference type="Proteomes" id="UP000321234">
    <property type="component" value="Unassembled WGS sequence"/>
</dbReference>
<dbReference type="GO" id="GO:0032259">
    <property type="term" value="P:methylation"/>
    <property type="evidence" value="ECO:0007669"/>
    <property type="project" value="UniProtKB-KW"/>
</dbReference>
<dbReference type="InterPro" id="IPR029063">
    <property type="entry name" value="SAM-dependent_MTases_sf"/>
</dbReference>
<evidence type="ECO:0000256" key="2">
    <source>
        <dbReference type="ARBA" id="ARBA00022679"/>
    </source>
</evidence>
<dbReference type="EMBL" id="VKAC01000013">
    <property type="protein sequence ID" value="TXR52632.1"/>
    <property type="molecule type" value="Genomic_DNA"/>
</dbReference>
<dbReference type="Gene3D" id="3.40.50.150">
    <property type="entry name" value="Vaccinia Virus protein VP39"/>
    <property type="match status" value="1"/>
</dbReference>